<sequence>MSAFTYRFPHDRDKWESIYKNYYQLLCHFAYGYLGNHALSEDIVQGILVKLWQEKVQFDDEAHLKHYLYKSVKNRCLNEVNTSIIRDKITQKLSAAAESEENDLFHHIVRTELYGRILQAIDALPNKTAAVFKLAYLEQKSNPEIAELLSLSINTVKVHKNNAKKQLRTALKDLYPLLFLLLHKLQ</sequence>
<evidence type="ECO:0000256" key="3">
    <source>
        <dbReference type="ARBA" id="ARBA00023082"/>
    </source>
</evidence>
<evidence type="ECO:0000313" key="8">
    <source>
        <dbReference type="Proteomes" id="UP001501411"/>
    </source>
</evidence>
<evidence type="ECO:0000259" key="5">
    <source>
        <dbReference type="Pfam" id="PF04542"/>
    </source>
</evidence>
<dbReference type="PANTHER" id="PTHR43133">
    <property type="entry name" value="RNA POLYMERASE ECF-TYPE SIGMA FACTO"/>
    <property type="match status" value="1"/>
</dbReference>
<feature type="domain" description="RNA polymerase sigma-70 region 2" evidence="5">
    <location>
        <begin position="18"/>
        <end position="80"/>
    </location>
</feature>
<keyword evidence="4" id="KW-0804">Transcription</keyword>
<dbReference type="NCBIfam" id="TIGR02937">
    <property type="entry name" value="sigma70-ECF"/>
    <property type="match status" value="1"/>
</dbReference>
<dbReference type="InterPro" id="IPR039425">
    <property type="entry name" value="RNA_pol_sigma-70-like"/>
</dbReference>
<dbReference type="InterPro" id="IPR013325">
    <property type="entry name" value="RNA_pol_sigma_r2"/>
</dbReference>
<dbReference type="PANTHER" id="PTHR43133:SF46">
    <property type="entry name" value="RNA POLYMERASE SIGMA-70 FACTOR ECF SUBFAMILY"/>
    <property type="match status" value="1"/>
</dbReference>
<dbReference type="Pfam" id="PF04542">
    <property type="entry name" value="Sigma70_r2"/>
    <property type="match status" value="1"/>
</dbReference>
<keyword evidence="2" id="KW-0805">Transcription regulation</keyword>
<proteinExistence type="inferred from homology"/>
<dbReference type="RefSeq" id="WP_345232527.1">
    <property type="nucleotide sequence ID" value="NZ_BAABIQ010000039.1"/>
</dbReference>
<dbReference type="Pfam" id="PF08281">
    <property type="entry name" value="Sigma70_r4_2"/>
    <property type="match status" value="1"/>
</dbReference>
<comment type="caution">
    <text evidence="7">The sequence shown here is derived from an EMBL/GenBank/DDBJ whole genome shotgun (WGS) entry which is preliminary data.</text>
</comment>
<organism evidence="7 8">
    <name type="scientific">Olivibacter ginsenosidimutans</name>
    <dbReference type="NCBI Taxonomy" id="1176537"/>
    <lineage>
        <taxon>Bacteria</taxon>
        <taxon>Pseudomonadati</taxon>
        <taxon>Bacteroidota</taxon>
        <taxon>Sphingobacteriia</taxon>
        <taxon>Sphingobacteriales</taxon>
        <taxon>Sphingobacteriaceae</taxon>
        <taxon>Olivibacter</taxon>
    </lineage>
</organism>
<evidence type="ECO:0000259" key="6">
    <source>
        <dbReference type="Pfam" id="PF08281"/>
    </source>
</evidence>
<accession>A0ABP9BNZ6</accession>
<dbReference type="Gene3D" id="1.10.1740.10">
    <property type="match status" value="1"/>
</dbReference>
<dbReference type="SUPFAM" id="SSF88659">
    <property type="entry name" value="Sigma3 and sigma4 domains of RNA polymerase sigma factors"/>
    <property type="match status" value="1"/>
</dbReference>
<protein>
    <submittedName>
        <fullName evidence="7">RNA polymerase sigma-70 factor</fullName>
    </submittedName>
</protein>
<dbReference type="InterPro" id="IPR007627">
    <property type="entry name" value="RNA_pol_sigma70_r2"/>
</dbReference>
<evidence type="ECO:0000313" key="7">
    <source>
        <dbReference type="EMBL" id="GAA4798420.1"/>
    </source>
</evidence>
<evidence type="ECO:0000256" key="1">
    <source>
        <dbReference type="ARBA" id="ARBA00010641"/>
    </source>
</evidence>
<dbReference type="InterPro" id="IPR014327">
    <property type="entry name" value="RNA_pol_sigma70_bacteroid"/>
</dbReference>
<dbReference type="SUPFAM" id="SSF88946">
    <property type="entry name" value="Sigma2 domain of RNA polymerase sigma factors"/>
    <property type="match status" value="1"/>
</dbReference>
<dbReference type="Proteomes" id="UP001501411">
    <property type="component" value="Unassembled WGS sequence"/>
</dbReference>
<dbReference type="InterPro" id="IPR013324">
    <property type="entry name" value="RNA_pol_sigma_r3/r4-like"/>
</dbReference>
<evidence type="ECO:0000256" key="2">
    <source>
        <dbReference type="ARBA" id="ARBA00023015"/>
    </source>
</evidence>
<dbReference type="InterPro" id="IPR014284">
    <property type="entry name" value="RNA_pol_sigma-70_dom"/>
</dbReference>
<keyword evidence="3" id="KW-0731">Sigma factor</keyword>
<dbReference type="InterPro" id="IPR013249">
    <property type="entry name" value="RNA_pol_sigma70_r4_t2"/>
</dbReference>
<dbReference type="NCBIfam" id="TIGR02985">
    <property type="entry name" value="Sig70_bacteroi1"/>
    <property type="match status" value="1"/>
</dbReference>
<dbReference type="EMBL" id="BAABIQ010000039">
    <property type="protein sequence ID" value="GAA4798420.1"/>
    <property type="molecule type" value="Genomic_DNA"/>
</dbReference>
<dbReference type="InterPro" id="IPR036388">
    <property type="entry name" value="WH-like_DNA-bd_sf"/>
</dbReference>
<gene>
    <name evidence="7" type="ORF">GCM10023231_28970</name>
</gene>
<keyword evidence="8" id="KW-1185">Reference proteome</keyword>
<reference evidence="8" key="1">
    <citation type="journal article" date="2019" name="Int. J. Syst. Evol. Microbiol.">
        <title>The Global Catalogue of Microorganisms (GCM) 10K type strain sequencing project: providing services to taxonomists for standard genome sequencing and annotation.</title>
        <authorList>
            <consortium name="The Broad Institute Genomics Platform"/>
            <consortium name="The Broad Institute Genome Sequencing Center for Infectious Disease"/>
            <person name="Wu L."/>
            <person name="Ma J."/>
        </authorList>
    </citation>
    <scope>NUCLEOTIDE SEQUENCE [LARGE SCALE GENOMIC DNA]</scope>
    <source>
        <strain evidence="8">JCM 18200</strain>
    </source>
</reference>
<name>A0ABP9BNZ6_9SPHI</name>
<dbReference type="CDD" id="cd06171">
    <property type="entry name" value="Sigma70_r4"/>
    <property type="match status" value="1"/>
</dbReference>
<dbReference type="Gene3D" id="1.10.10.10">
    <property type="entry name" value="Winged helix-like DNA-binding domain superfamily/Winged helix DNA-binding domain"/>
    <property type="match status" value="1"/>
</dbReference>
<comment type="similarity">
    <text evidence="1">Belongs to the sigma-70 factor family. ECF subfamily.</text>
</comment>
<evidence type="ECO:0000256" key="4">
    <source>
        <dbReference type="ARBA" id="ARBA00023163"/>
    </source>
</evidence>
<feature type="domain" description="RNA polymerase sigma factor 70 region 4 type 2" evidence="6">
    <location>
        <begin position="116"/>
        <end position="167"/>
    </location>
</feature>